<dbReference type="OrthoDB" id="63887at2759"/>
<organism evidence="2">
    <name type="scientific">Aphanomyces invadans</name>
    <dbReference type="NCBI Taxonomy" id="157072"/>
    <lineage>
        <taxon>Eukaryota</taxon>
        <taxon>Sar</taxon>
        <taxon>Stramenopiles</taxon>
        <taxon>Oomycota</taxon>
        <taxon>Saprolegniomycetes</taxon>
        <taxon>Saprolegniales</taxon>
        <taxon>Verrucalvaceae</taxon>
        <taxon>Aphanomyces</taxon>
    </lineage>
</organism>
<evidence type="ECO:0000256" key="1">
    <source>
        <dbReference type="SAM" id="MobiDB-lite"/>
    </source>
</evidence>
<dbReference type="eggNOG" id="ENOG502QTR9">
    <property type="taxonomic scope" value="Eukaryota"/>
</dbReference>
<feature type="region of interest" description="Disordered" evidence="1">
    <location>
        <begin position="1"/>
        <end position="32"/>
    </location>
</feature>
<gene>
    <name evidence="2" type="ORF">H310_08074</name>
</gene>
<dbReference type="EMBL" id="KI913967">
    <property type="protein sequence ID" value="ETV99360.1"/>
    <property type="molecule type" value="Genomic_DNA"/>
</dbReference>
<dbReference type="GeneID" id="20085124"/>
<proteinExistence type="predicted"/>
<dbReference type="VEuPathDB" id="FungiDB:H310_08074"/>
<protein>
    <submittedName>
        <fullName evidence="2">Uncharacterized protein</fullName>
    </submittedName>
</protein>
<dbReference type="AlphaFoldDB" id="A0A024TYY4"/>
<dbReference type="RefSeq" id="XP_008871916.1">
    <property type="nucleotide sequence ID" value="XM_008873694.1"/>
</dbReference>
<evidence type="ECO:0000313" key="2">
    <source>
        <dbReference type="EMBL" id="ETV99360.1"/>
    </source>
</evidence>
<name>A0A024TYY4_9STRA</name>
<accession>A0A024TYY4</accession>
<reference evidence="2" key="1">
    <citation type="submission" date="2013-12" db="EMBL/GenBank/DDBJ databases">
        <title>The Genome Sequence of Aphanomyces invadans NJM9701.</title>
        <authorList>
            <consortium name="The Broad Institute Genomics Platform"/>
            <person name="Russ C."/>
            <person name="Tyler B."/>
            <person name="van West P."/>
            <person name="Dieguez-Uribeondo J."/>
            <person name="Young S.K."/>
            <person name="Zeng Q."/>
            <person name="Gargeya S."/>
            <person name="Fitzgerald M."/>
            <person name="Abouelleil A."/>
            <person name="Alvarado L."/>
            <person name="Chapman S.B."/>
            <person name="Gainer-Dewar J."/>
            <person name="Goldberg J."/>
            <person name="Griggs A."/>
            <person name="Gujja S."/>
            <person name="Hansen M."/>
            <person name="Howarth C."/>
            <person name="Imamovic A."/>
            <person name="Ireland A."/>
            <person name="Larimer J."/>
            <person name="McCowan C."/>
            <person name="Murphy C."/>
            <person name="Pearson M."/>
            <person name="Poon T.W."/>
            <person name="Priest M."/>
            <person name="Roberts A."/>
            <person name="Saif S."/>
            <person name="Shea T."/>
            <person name="Sykes S."/>
            <person name="Wortman J."/>
            <person name="Nusbaum C."/>
            <person name="Birren B."/>
        </authorList>
    </citation>
    <scope>NUCLEOTIDE SEQUENCE [LARGE SCALE GENOMIC DNA]</scope>
    <source>
        <strain evidence="2">NJM9701</strain>
    </source>
</reference>
<sequence>MFTPQRPKTSGRGDVAQREPKQARPATTPSVSGWVASVDRENKDYACFVEYFETQLEHAIRSSEHQGNPNGFRTSVGFELLDMIGRQFNRYDNLLRTIVRECEKSVYVNPDALRTQRGTPLKASDYFALQPYFVELHVQRTAQQAVDNDIAKLDGRHQFMMGQLSTKENVLERTSQRWARTILLQAFRTWNRITQAKLKVRASMHKAMARWKKRHCTILLRAWRQAVVSEKQTAARKRLSTLTNNAGDCKESQLRLEGSIKQLRDDIANLKGSIESHTLTQDRLRFTFADLKEQIWHSQERQLQTLSNEWGRLCMALVDAEITYLSYMLAAVDLKDYCEPTMMLRPREDKLELLRAPEDVIVLRWASCMFHRHIQYNEDRGSGASKGTSSKTSSLNAAATSDAEYSRVQNFTSDLKGMLVLGSILRVINRSVNQLPHAHSAVSDDSAKEWSPEQILHYLRVLRCPDYLVQHLEAHLDNPSADIMYCVLSYLCCEYTCMVPAVCPWQEALQSLHDAKAAWDNVRKGWSELDTPFDVTKLDRFEPDSTHVTVVAVAKESLQNAVQMVQYACAARAANMQLWSCVQKRVHVKAIETILHRARVGLPFQMMNRREARERAMYTNVSISKLSKILDVDASAEASKLEAILSDQGRPAHLQVLRCE</sequence>